<dbReference type="Pfam" id="PF01936">
    <property type="entry name" value="NYN"/>
    <property type="match status" value="1"/>
</dbReference>
<dbReference type="InterPro" id="IPR021139">
    <property type="entry name" value="NYN"/>
</dbReference>
<accession>X0VVK0</accession>
<evidence type="ECO:0000313" key="2">
    <source>
        <dbReference type="EMBL" id="GAG04551.1"/>
    </source>
</evidence>
<organism evidence="2">
    <name type="scientific">marine sediment metagenome</name>
    <dbReference type="NCBI Taxonomy" id="412755"/>
    <lineage>
        <taxon>unclassified sequences</taxon>
        <taxon>metagenomes</taxon>
        <taxon>ecological metagenomes</taxon>
    </lineage>
</organism>
<dbReference type="EMBL" id="BARS01020202">
    <property type="protein sequence ID" value="GAG04551.1"/>
    <property type="molecule type" value="Genomic_DNA"/>
</dbReference>
<comment type="caution">
    <text evidence="2">The sequence shown here is derived from an EMBL/GenBank/DDBJ whole genome shotgun (WGS) entry which is preliminary data.</text>
</comment>
<reference evidence="2" key="1">
    <citation type="journal article" date="2014" name="Front. Microbiol.">
        <title>High frequency of phylogenetically diverse reductive dehalogenase-homologous genes in deep subseafloor sedimentary metagenomes.</title>
        <authorList>
            <person name="Kawai M."/>
            <person name="Futagami T."/>
            <person name="Toyoda A."/>
            <person name="Takaki Y."/>
            <person name="Nishi S."/>
            <person name="Hori S."/>
            <person name="Arai W."/>
            <person name="Tsubouchi T."/>
            <person name="Morono Y."/>
            <person name="Uchiyama I."/>
            <person name="Ito T."/>
            <person name="Fujiyama A."/>
            <person name="Inagaki F."/>
            <person name="Takami H."/>
        </authorList>
    </citation>
    <scope>NUCLEOTIDE SEQUENCE</scope>
    <source>
        <strain evidence="2">Expedition CK06-06</strain>
    </source>
</reference>
<dbReference type="GO" id="GO:0004540">
    <property type="term" value="F:RNA nuclease activity"/>
    <property type="evidence" value="ECO:0007669"/>
    <property type="project" value="InterPro"/>
</dbReference>
<dbReference type="Gene3D" id="3.40.50.1010">
    <property type="entry name" value="5'-nuclease"/>
    <property type="match status" value="1"/>
</dbReference>
<sequence length="202" mass="23390">MNRVTFLIDGFNLYHSIIDLGRFQNLHVKWLNIHSFCSSFLYLISKDANLAEIYYFSTFAHHLNDPNVIKRHRDYIECLKSTGIIPEMGRFKPKDVTCPLRGKFIKHEEKETDIAIAARLFEVMFNNKCDAVVLLTGDTDLTPAVKASTSLFPSKTILFAFPYRRYNRELKLLLPGSFKIHAKTYVRHLFPDPVHLPDGSRI</sequence>
<proteinExistence type="predicted"/>
<feature type="domain" description="NYN" evidence="1">
    <location>
        <begin position="7"/>
        <end position="148"/>
    </location>
</feature>
<gene>
    <name evidence="2" type="ORF">S01H1_32612</name>
</gene>
<dbReference type="CDD" id="cd18722">
    <property type="entry name" value="PIN_NicB-like"/>
    <property type="match status" value="1"/>
</dbReference>
<feature type="non-terminal residue" evidence="2">
    <location>
        <position position="202"/>
    </location>
</feature>
<dbReference type="AlphaFoldDB" id="X0VVK0"/>
<evidence type="ECO:0000259" key="1">
    <source>
        <dbReference type="Pfam" id="PF01936"/>
    </source>
</evidence>
<name>X0VVK0_9ZZZZ</name>
<protein>
    <recommendedName>
        <fullName evidence="1">NYN domain-containing protein</fullName>
    </recommendedName>
</protein>